<dbReference type="InterPro" id="IPR052579">
    <property type="entry name" value="Zinc_finger_SWIM"/>
</dbReference>
<proteinExistence type="predicted"/>
<dbReference type="Pfam" id="PF21599">
    <property type="entry name" value="ZSWIM3_N"/>
    <property type="match status" value="1"/>
</dbReference>
<sequence length="526" mass="61138">MVTFVVGELFSSFNDLSQKLSEYSEQNFCHFYIKDSKKLSPDEVINPQLIYRHIVYSCIYGGQKPRFRGSGSRSVSSIRHGCPANVYLRVTKDREHLQVRSFVETHNHEISEELYRAAAQDKKLPEDLKTEVEELLLLGADKDRLCDYIRYVTKKNLDKKNLFNIYDAAVKHQREISRDRALMLIQKVYGNYQACGKNITHIDISSTFKSLHGPILAVETEEEAEQILQHLLLTDKPTRRPRKQEPVEFVENIEVAFVNEGDSSQEEVVEERVDDLTVDQRIERLMSTITGENEAGDHIVIVQDGEHIQVIDTGDTPVEEYLTGEATEGDKEIQPEEVMVKQEADEDKIQEMKQIKEETPRYLTLKELSKSFQTRKRKIIKTPPIKKKFIPNNYVQTNAENAVLYTEPVTKNRVYSSGGYEENEEDEMERDADYAECKRENVRAELEKLVTETEMLKLKRNKIVKDISKLEVEKTKLCLEIEVIKEKKKSVSMKIMCLETEFQTRELQNEKLRLEIAKLKFELNEN</sequence>
<organism evidence="3 4">
    <name type="scientific">Polyplax serrata</name>
    <name type="common">Common mouse louse</name>
    <dbReference type="NCBI Taxonomy" id="468196"/>
    <lineage>
        <taxon>Eukaryota</taxon>
        <taxon>Metazoa</taxon>
        <taxon>Ecdysozoa</taxon>
        <taxon>Arthropoda</taxon>
        <taxon>Hexapoda</taxon>
        <taxon>Insecta</taxon>
        <taxon>Pterygota</taxon>
        <taxon>Neoptera</taxon>
        <taxon>Paraneoptera</taxon>
        <taxon>Psocodea</taxon>
        <taxon>Troctomorpha</taxon>
        <taxon>Phthiraptera</taxon>
        <taxon>Anoplura</taxon>
        <taxon>Polyplacidae</taxon>
        <taxon>Polyplax</taxon>
    </lineage>
</organism>
<keyword evidence="1" id="KW-0175">Coiled coil</keyword>
<feature type="domain" description="ZSWIM3 N-terminal" evidence="2">
    <location>
        <begin position="6"/>
        <end position="108"/>
    </location>
</feature>
<comment type="caution">
    <text evidence="3">The sequence shown here is derived from an EMBL/GenBank/DDBJ whole genome shotgun (WGS) entry which is preliminary data.</text>
</comment>
<dbReference type="PANTHER" id="PTHR31569">
    <property type="entry name" value="SWIM-TYPE DOMAIN-CONTAINING PROTEIN"/>
    <property type="match status" value="1"/>
</dbReference>
<gene>
    <name evidence="3" type="ORF">RUM43_010335</name>
</gene>
<name>A0AAN8S800_POLSC</name>
<dbReference type="EMBL" id="JAWJWE010000004">
    <property type="protein sequence ID" value="KAK6636673.1"/>
    <property type="molecule type" value="Genomic_DNA"/>
</dbReference>
<evidence type="ECO:0000313" key="4">
    <source>
        <dbReference type="Proteomes" id="UP001372834"/>
    </source>
</evidence>
<accession>A0AAN8S800</accession>
<evidence type="ECO:0000259" key="2">
    <source>
        <dbReference type="Pfam" id="PF21599"/>
    </source>
</evidence>
<dbReference type="PANTHER" id="PTHR31569:SF4">
    <property type="entry name" value="SWIM-TYPE DOMAIN-CONTAINING PROTEIN"/>
    <property type="match status" value="1"/>
</dbReference>
<dbReference type="AlphaFoldDB" id="A0AAN8S800"/>
<evidence type="ECO:0000313" key="3">
    <source>
        <dbReference type="EMBL" id="KAK6636673.1"/>
    </source>
</evidence>
<reference evidence="3 4" key="1">
    <citation type="submission" date="2023-10" db="EMBL/GenBank/DDBJ databases">
        <title>Genomes of two closely related lineages of the louse Polyplax serrata with different host specificities.</title>
        <authorList>
            <person name="Martinu J."/>
            <person name="Tarabai H."/>
            <person name="Stefka J."/>
            <person name="Hypsa V."/>
        </authorList>
    </citation>
    <scope>NUCLEOTIDE SEQUENCE [LARGE SCALE GENOMIC DNA]</scope>
    <source>
        <strain evidence="3">HR10_N</strain>
    </source>
</reference>
<feature type="coiled-coil region" evidence="1">
    <location>
        <begin position="425"/>
        <end position="487"/>
    </location>
</feature>
<dbReference type="InterPro" id="IPR048325">
    <property type="entry name" value="ZSWIM3_N"/>
</dbReference>
<evidence type="ECO:0000256" key="1">
    <source>
        <dbReference type="SAM" id="Coils"/>
    </source>
</evidence>
<dbReference type="Proteomes" id="UP001372834">
    <property type="component" value="Unassembled WGS sequence"/>
</dbReference>
<protein>
    <recommendedName>
        <fullName evidence="2">ZSWIM3 N-terminal domain-containing protein</fullName>
    </recommendedName>
</protein>